<dbReference type="GO" id="GO:0006637">
    <property type="term" value="P:acyl-CoA metabolic process"/>
    <property type="evidence" value="ECO:0007669"/>
    <property type="project" value="TreeGrafter"/>
</dbReference>
<dbReference type="PROSITE" id="PS51770">
    <property type="entry name" value="HOTDOG_ACOT"/>
    <property type="match status" value="1"/>
</dbReference>
<proteinExistence type="inferred from homology"/>
<dbReference type="Proteomes" id="UP001300871">
    <property type="component" value="Unassembled WGS sequence"/>
</dbReference>
<dbReference type="Gene3D" id="3.10.129.10">
    <property type="entry name" value="Hotdog Thioesterase"/>
    <property type="match status" value="1"/>
</dbReference>
<evidence type="ECO:0000313" key="6">
    <source>
        <dbReference type="EMBL" id="MDB2000761.1"/>
    </source>
</evidence>
<organism evidence="6 7">
    <name type="scientific">Clostridium symbiosum</name>
    <name type="common">Bacteroides symbiosus</name>
    <dbReference type="NCBI Taxonomy" id="1512"/>
    <lineage>
        <taxon>Bacteria</taxon>
        <taxon>Bacillati</taxon>
        <taxon>Bacillota</taxon>
        <taxon>Clostridia</taxon>
        <taxon>Lachnospirales</taxon>
        <taxon>Lachnospiraceae</taxon>
        <taxon>Otoolea</taxon>
    </lineage>
</organism>
<evidence type="ECO:0000313" key="5">
    <source>
        <dbReference type="EMBL" id="MCK0084391.1"/>
    </source>
</evidence>
<evidence type="ECO:0000313" key="7">
    <source>
        <dbReference type="Proteomes" id="UP001300871"/>
    </source>
</evidence>
<evidence type="ECO:0000256" key="1">
    <source>
        <dbReference type="ARBA" id="ARBA00010458"/>
    </source>
</evidence>
<evidence type="ECO:0000256" key="3">
    <source>
        <dbReference type="PROSITE-ProRule" id="PRU01106"/>
    </source>
</evidence>
<dbReference type="InterPro" id="IPR006683">
    <property type="entry name" value="Thioestr_dom"/>
</dbReference>
<dbReference type="Proteomes" id="UP001203136">
    <property type="component" value="Unassembled WGS sequence"/>
</dbReference>
<accession>A0AAW6AQV2</accession>
<dbReference type="CDD" id="cd03442">
    <property type="entry name" value="BFIT_BACH"/>
    <property type="match status" value="1"/>
</dbReference>
<dbReference type="GeneID" id="57967930"/>
<dbReference type="GO" id="GO:0005829">
    <property type="term" value="C:cytosol"/>
    <property type="evidence" value="ECO:0007669"/>
    <property type="project" value="TreeGrafter"/>
</dbReference>
<dbReference type="SUPFAM" id="SSF54637">
    <property type="entry name" value="Thioesterase/thiol ester dehydrase-isomerase"/>
    <property type="match status" value="1"/>
</dbReference>
<feature type="domain" description="HotDog ACOT-type" evidence="4">
    <location>
        <begin position="10"/>
        <end position="121"/>
    </location>
</feature>
<dbReference type="EMBL" id="JAINVB010000001">
    <property type="protein sequence ID" value="MCK0084391.1"/>
    <property type="molecule type" value="Genomic_DNA"/>
</dbReference>
<evidence type="ECO:0000256" key="2">
    <source>
        <dbReference type="ARBA" id="ARBA00022801"/>
    </source>
</evidence>
<sequence length="159" mass="18006">MDQKPMRRVADSAVTQTQIVLSSHINGAGRLFGGQLMEWIDIVAGVVARRHSHCNQTTASVDNLQFKEAVRLNDTLILLGKITYVGHTSMEVQVDSYVEDLDGTRKLVNTAFFVMVALDEKDHPVQVPGLILETEEEKAAWESGKRRNELRKQRRIEKY</sequence>
<comment type="caution">
    <text evidence="6">The sequence shown here is derived from an EMBL/GenBank/DDBJ whole genome shotgun (WGS) entry which is preliminary data.</text>
</comment>
<evidence type="ECO:0000259" key="4">
    <source>
        <dbReference type="PROSITE" id="PS51770"/>
    </source>
</evidence>
<comment type="similarity">
    <text evidence="1">Belongs to the acyl coenzyme A hydrolase family.</text>
</comment>
<dbReference type="GO" id="GO:0009062">
    <property type="term" value="P:fatty acid catabolic process"/>
    <property type="evidence" value="ECO:0007669"/>
    <property type="project" value="TreeGrafter"/>
</dbReference>
<dbReference type="EMBL" id="JAQLGM010000025">
    <property type="protein sequence ID" value="MDB2000761.1"/>
    <property type="molecule type" value="Genomic_DNA"/>
</dbReference>
<reference evidence="6" key="2">
    <citation type="submission" date="2023-01" db="EMBL/GenBank/DDBJ databases">
        <title>Human gut microbiome strain richness.</title>
        <authorList>
            <person name="Chen-Liaw A."/>
        </authorList>
    </citation>
    <scope>NUCLEOTIDE SEQUENCE</scope>
    <source>
        <strain evidence="6">B1_m1001713B170214d0_201011</strain>
    </source>
</reference>
<dbReference type="GO" id="GO:0052816">
    <property type="term" value="F:long-chain fatty acyl-CoA hydrolase activity"/>
    <property type="evidence" value="ECO:0007669"/>
    <property type="project" value="TreeGrafter"/>
</dbReference>
<dbReference type="PANTHER" id="PTHR11049:SF24">
    <property type="entry name" value="CYTOSOLIC ACYL COENZYME A THIOESTER HYDROLASE"/>
    <property type="match status" value="1"/>
</dbReference>
<dbReference type="InterPro" id="IPR040170">
    <property type="entry name" value="Cytosol_ACT"/>
</dbReference>
<dbReference type="AlphaFoldDB" id="A0AAW6AQV2"/>
<gene>
    <name evidence="5" type="ORF">K5I21_00575</name>
    <name evidence="6" type="ORF">PM006_11165</name>
</gene>
<keyword evidence="2 3" id="KW-0378">Hydrolase</keyword>
<dbReference type="Pfam" id="PF03061">
    <property type="entry name" value="4HBT"/>
    <property type="match status" value="1"/>
</dbReference>
<dbReference type="RefSeq" id="WP_003497635.1">
    <property type="nucleotide sequence ID" value="NZ_BAABZD010000003.1"/>
</dbReference>
<dbReference type="PANTHER" id="PTHR11049">
    <property type="entry name" value="ACYL COENZYME A THIOESTER HYDROLASE"/>
    <property type="match status" value="1"/>
</dbReference>
<dbReference type="InterPro" id="IPR033120">
    <property type="entry name" value="HOTDOG_ACOT"/>
</dbReference>
<name>A0AAW6AQV2_CLOSY</name>
<dbReference type="InterPro" id="IPR029069">
    <property type="entry name" value="HotDog_dom_sf"/>
</dbReference>
<protein>
    <submittedName>
        <fullName evidence="6">Acyl-CoA thioesterase</fullName>
    </submittedName>
</protein>
<reference evidence="5" key="1">
    <citation type="journal article" date="2022" name="Cell Host Microbe">
        <title>Colonization of the live biotherapeutic product VE303 and modulation of the microbiota and metabolites in healthy volunteers.</title>
        <authorList>
            <person name="Dsouza M."/>
            <person name="Menon R."/>
            <person name="Crossette E."/>
            <person name="Bhattarai S.K."/>
            <person name="Schneider J."/>
            <person name="Kim Y.G."/>
            <person name="Reddy S."/>
            <person name="Caballero S."/>
            <person name="Felix C."/>
            <person name="Cornacchione L."/>
            <person name="Hendrickson J."/>
            <person name="Watson A.R."/>
            <person name="Minot S.S."/>
            <person name="Greenfield N."/>
            <person name="Schopf L."/>
            <person name="Szabady R."/>
            <person name="Patarroyo J."/>
            <person name="Smith W."/>
            <person name="Harrison P."/>
            <person name="Kuijper E.J."/>
            <person name="Kelly C.P."/>
            <person name="Olle B."/>
            <person name="Bobilev D."/>
            <person name="Silber J.L."/>
            <person name="Bucci V."/>
            <person name="Roberts B."/>
            <person name="Faith J."/>
            <person name="Norman J.M."/>
        </authorList>
    </citation>
    <scope>NUCLEOTIDE SEQUENCE</scope>
    <source>
        <strain evidence="5">VE303-04</strain>
    </source>
</reference>